<dbReference type="AlphaFoldDB" id="A0AB39KW07"/>
<dbReference type="InterPro" id="IPR000073">
    <property type="entry name" value="AB_hydrolase_1"/>
</dbReference>
<sequence length="289" mass="30221">MDRRTFIAAATSAVAVAGVTHAAEPRFTVEVKGSGPDVILIPGLTSSRSVWDGVAAHLQGKYRLHLVQLGGFAGAPVAGNKDGLVAAGVAEELAAYIKAKGLKKPAVIGHSMGGTMGMMLTARHPDLVGRLMVIDMFPKLAVAFFGPTATPEQIAANAGAIKARLENAPLAEHEASTRQTIAGMVKTPAAREEIVRQGLTSDRNVQARSMHELLTTDLTPELAKVIAPVTVVYPTDASLPFTANYPAWYAAAYAPLTGAKLVQVDGSYHFIMIDQAAALNAAIDTFLAG</sequence>
<dbReference type="GO" id="GO:0016787">
    <property type="term" value="F:hydrolase activity"/>
    <property type="evidence" value="ECO:0007669"/>
    <property type="project" value="UniProtKB-KW"/>
</dbReference>
<dbReference type="RefSeq" id="WP_369061321.1">
    <property type="nucleotide sequence ID" value="NZ_CP158375.1"/>
</dbReference>
<dbReference type="EMBL" id="CP158375">
    <property type="protein sequence ID" value="XDO97839.1"/>
    <property type="molecule type" value="Genomic_DNA"/>
</dbReference>
<organism evidence="3">
    <name type="scientific">Caulobacter sp. 73W</name>
    <dbReference type="NCBI Taxonomy" id="3161137"/>
    <lineage>
        <taxon>Bacteria</taxon>
        <taxon>Pseudomonadati</taxon>
        <taxon>Pseudomonadota</taxon>
        <taxon>Alphaproteobacteria</taxon>
        <taxon>Caulobacterales</taxon>
        <taxon>Caulobacteraceae</taxon>
        <taxon>Caulobacter</taxon>
    </lineage>
</organism>
<dbReference type="InterPro" id="IPR050266">
    <property type="entry name" value="AB_hydrolase_sf"/>
</dbReference>
<proteinExistence type="predicted"/>
<accession>A0AB39KW07</accession>
<dbReference type="InterPro" id="IPR029058">
    <property type="entry name" value="AB_hydrolase_fold"/>
</dbReference>
<reference evidence="3" key="1">
    <citation type="submission" date="2024-06" db="EMBL/GenBank/DDBJ databases">
        <title>Caulobacter inopinatus, sp. nov.</title>
        <authorList>
            <person name="Donachie S.P."/>
        </authorList>
    </citation>
    <scope>NUCLEOTIDE SEQUENCE</scope>
    <source>
        <strain evidence="3">73W</strain>
    </source>
</reference>
<gene>
    <name evidence="3" type="ORF">ABOZ73_05320</name>
</gene>
<protein>
    <submittedName>
        <fullName evidence="3">Alpha/beta hydrolase</fullName>
    </submittedName>
</protein>
<evidence type="ECO:0000256" key="1">
    <source>
        <dbReference type="ARBA" id="ARBA00022801"/>
    </source>
</evidence>
<dbReference type="SUPFAM" id="SSF53474">
    <property type="entry name" value="alpha/beta-Hydrolases"/>
    <property type="match status" value="1"/>
</dbReference>
<evidence type="ECO:0000313" key="3">
    <source>
        <dbReference type="EMBL" id="XDO97839.1"/>
    </source>
</evidence>
<dbReference type="Gene3D" id="3.40.50.1820">
    <property type="entry name" value="alpha/beta hydrolase"/>
    <property type="match status" value="1"/>
</dbReference>
<dbReference type="GO" id="GO:0016020">
    <property type="term" value="C:membrane"/>
    <property type="evidence" value="ECO:0007669"/>
    <property type="project" value="TreeGrafter"/>
</dbReference>
<dbReference type="PANTHER" id="PTHR43798">
    <property type="entry name" value="MONOACYLGLYCEROL LIPASE"/>
    <property type="match status" value="1"/>
</dbReference>
<evidence type="ECO:0000259" key="2">
    <source>
        <dbReference type="Pfam" id="PF00561"/>
    </source>
</evidence>
<dbReference type="PANTHER" id="PTHR43798:SF31">
    <property type="entry name" value="AB HYDROLASE SUPERFAMILY PROTEIN YCLE"/>
    <property type="match status" value="1"/>
</dbReference>
<dbReference type="Pfam" id="PF00561">
    <property type="entry name" value="Abhydrolase_1"/>
    <property type="match status" value="1"/>
</dbReference>
<name>A0AB39KW07_9CAUL</name>
<keyword evidence="1 3" id="KW-0378">Hydrolase</keyword>
<feature type="domain" description="AB hydrolase-1" evidence="2">
    <location>
        <begin position="38"/>
        <end position="160"/>
    </location>
</feature>